<organism evidence="1 2">
    <name type="scientific">[Haemophilus] felis</name>
    <dbReference type="NCBI Taxonomy" id="123822"/>
    <lineage>
        <taxon>Bacteria</taxon>
        <taxon>Pseudomonadati</taxon>
        <taxon>Pseudomonadota</taxon>
        <taxon>Gammaproteobacteria</taxon>
        <taxon>Pasteurellales</taxon>
        <taxon>Pasteurellaceae</taxon>
    </lineage>
</organism>
<dbReference type="AlphaFoldDB" id="A0A1T0B6I3"/>
<protein>
    <submittedName>
        <fullName evidence="1">Uncharacterized protein</fullName>
    </submittedName>
</protein>
<dbReference type="OrthoDB" id="514079at2"/>
<evidence type="ECO:0000313" key="2">
    <source>
        <dbReference type="Proteomes" id="UP000190023"/>
    </source>
</evidence>
<dbReference type="EMBL" id="MUYB01000012">
    <property type="protein sequence ID" value="OOS05813.1"/>
    <property type="molecule type" value="Genomic_DNA"/>
</dbReference>
<evidence type="ECO:0000313" key="1">
    <source>
        <dbReference type="EMBL" id="OOS05813.1"/>
    </source>
</evidence>
<dbReference type="Proteomes" id="UP000190023">
    <property type="component" value="Unassembled WGS sequence"/>
</dbReference>
<proteinExistence type="predicted"/>
<keyword evidence="2" id="KW-1185">Reference proteome</keyword>
<accession>A0A1T0B6I3</accession>
<reference evidence="1 2" key="1">
    <citation type="submission" date="2017-02" db="EMBL/GenBank/DDBJ databases">
        <title>Draft genome sequence of Haemophilus felis CCUG 31170 type strain.</title>
        <authorList>
            <person name="Engstrom-Jakobsson H."/>
            <person name="Salva-Serra F."/>
            <person name="Thorell K."/>
            <person name="Gonzales-Siles L."/>
            <person name="Karlsson R."/>
            <person name="Boulund F."/>
            <person name="Engstrand L."/>
            <person name="Kristiansson E."/>
            <person name="Moore E."/>
        </authorList>
    </citation>
    <scope>NUCLEOTIDE SEQUENCE [LARGE SCALE GENOMIC DNA]</scope>
    <source>
        <strain evidence="1 2">CCUG 31170</strain>
    </source>
</reference>
<dbReference type="STRING" id="123822.B0188_03280"/>
<sequence length="184" mass="21876">MKQYEPFVINEHIFSLSHLDPFYTEYVQPAKQDKGEKRYRCLIEFSSHCFTRSPNKHKGETLESYDSTLHYTTQKETRIFCFERYQLSLQLPDILREMDKQKCFFTSANDKFLTISIQNQAGENVDYEIYFSLKKSKKCDVHIFINSAYVRSADYQAAPLRRKPISFFVLLNNTLINKRIKKPI</sequence>
<comment type="caution">
    <text evidence="1">The sequence shown here is derived from an EMBL/GenBank/DDBJ whole genome shotgun (WGS) entry which is preliminary data.</text>
</comment>
<gene>
    <name evidence="1" type="ORF">B0188_03280</name>
</gene>
<name>A0A1T0B6I3_9PAST</name>